<dbReference type="PANTHER" id="PTHR46641">
    <property type="entry name" value="FMRFAMIDE RECEPTOR-RELATED"/>
    <property type="match status" value="1"/>
</dbReference>
<dbReference type="Proteomes" id="UP001497497">
    <property type="component" value="Unassembled WGS sequence"/>
</dbReference>
<dbReference type="InterPro" id="IPR000276">
    <property type="entry name" value="GPCR_Rhodpsn"/>
</dbReference>
<keyword evidence="2 5" id="KW-0812">Transmembrane</keyword>
<evidence type="ECO:0000256" key="5">
    <source>
        <dbReference type="SAM" id="Phobius"/>
    </source>
</evidence>
<sequence length="305" mass="34245">MFGVTPGIAVLGIVGNTLSIMILLKHGLHKCSNILLVSLAVADIVFLVAYNSIPKIIYETSSVRGFDGFSERDSIILNVFYSIFMSLDFSSSMVSLTMPMLITLERLIVIFFPLSAFRIVTPRSTWCAVIIVVVYSQCLFVYPMAWFDLNYLWDKRYNRTIGYRDFSPLHTRDAVAVRVIEDMCVYSISVIPPSFTVAGCIVISVKVKLVSIQRKKMTSKEVSSNRTTKMLLAVCAVYTVTCAILTVPINVPVISYGPFSETHPSNIAIVMYQVMNIFICINSSCNFIIYVGLNKNFRKTYAELF</sequence>
<feature type="transmembrane region" description="Helical" evidence="5">
    <location>
        <begin position="185"/>
        <end position="209"/>
    </location>
</feature>
<dbReference type="GO" id="GO:0004930">
    <property type="term" value="F:G protein-coupled receptor activity"/>
    <property type="evidence" value="ECO:0007669"/>
    <property type="project" value="InterPro"/>
</dbReference>
<keyword evidence="4 5" id="KW-0472">Membrane</keyword>
<feature type="transmembrane region" description="Helical" evidence="5">
    <location>
        <begin position="126"/>
        <end position="147"/>
    </location>
</feature>
<protein>
    <recommendedName>
        <fullName evidence="6">G-protein coupled receptors family 1 profile domain-containing protein</fullName>
    </recommendedName>
</protein>
<organism evidence="7 8">
    <name type="scientific">Lymnaea stagnalis</name>
    <name type="common">Great pond snail</name>
    <name type="synonym">Helix stagnalis</name>
    <dbReference type="NCBI Taxonomy" id="6523"/>
    <lineage>
        <taxon>Eukaryota</taxon>
        <taxon>Metazoa</taxon>
        <taxon>Spiralia</taxon>
        <taxon>Lophotrochozoa</taxon>
        <taxon>Mollusca</taxon>
        <taxon>Gastropoda</taxon>
        <taxon>Heterobranchia</taxon>
        <taxon>Euthyneura</taxon>
        <taxon>Panpulmonata</taxon>
        <taxon>Hygrophila</taxon>
        <taxon>Lymnaeoidea</taxon>
        <taxon>Lymnaeidae</taxon>
        <taxon>Lymnaea</taxon>
    </lineage>
</organism>
<dbReference type="PRINTS" id="PR00237">
    <property type="entry name" value="GPCRRHODOPSN"/>
</dbReference>
<dbReference type="GO" id="GO:0016020">
    <property type="term" value="C:membrane"/>
    <property type="evidence" value="ECO:0007669"/>
    <property type="project" value="UniProtKB-SubCell"/>
</dbReference>
<evidence type="ECO:0000256" key="2">
    <source>
        <dbReference type="ARBA" id="ARBA00022692"/>
    </source>
</evidence>
<dbReference type="SMART" id="SM01381">
    <property type="entry name" value="7TM_GPCR_Srsx"/>
    <property type="match status" value="1"/>
</dbReference>
<evidence type="ECO:0000313" key="7">
    <source>
        <dbReference type="EMBL" id="CAL1528315.1"/>
    </source>
</evidence>
<evidence type="ECO:0000313" key="8">
    <source>
        <dbReference type="Proteomes" id="UP001497497"/>
    </source>
</evidence>
<proteinExistence type="predicted"/>
<feature type="transmembrane region" description="Helical" evidence="5">
    <location>
        <begin position="6"/>
        <end position="24"/>
    </location>
</feature>
<evidence type="ECO:0000259" key="6">
    <source>
        <dbReference type="PROSITE" id="PS50262"/>
    </source>
</evidence>
<feature type="transmembrane region" description="Helical" evidence="5">
    <location>
        <begin position="269"/>
        <end position="293"/>
    </location>
</feature>
<dbReference type="Gene3D" id="1.20.1070.10">
    <property type="entry name" value="Rhodopsin 7-helix transmembrane proteins"/>
    <property type="match status" value="1"/>
</dbReference>
<feature type="transmembrane region" description="Helical" evidence="5">
    <location>
        <begin position="31"/>
        <end position="53"/>
    </location>
</feature>
<dbReference type="Pfam" id="PF00001">
    <property type="entry name" value="7tm_1"/>
    <property type="match status" value="1"/>
</dbReference>
<feature type="domain" description="G-protein coupled receptors family 1 profile" evidence="6">
    <location>
        <begin position="15"/>
        <end position="290"/>
    </location>
</feature>
<keyword evidence="8" id="KW-1185">Reference proteome</keyword>
<reference evidence="7 8" key="1">
    <citation type="submission" date="2024-04" db="EMBL/GenBank/DDBJ databases">
        <authorList>
            <consortium name="Genoscope - CEA"/>
            <person name="William W."/>
        </authorList>
    </citation>
    <scope>NUCLEOTIDE SEQUENCE [LARGE SCALE GENOMIC DNA]</scope>
</reference>
<gene>
    <name evidence="7" type="ORF">GSLYS_00002485001</name>
</gene>
<name>A0AAV2H3Z4_LYMST</name>
<dbReference type="PROSITE" id="PS50262">
    <property type="entry name" value="G_PROTEIN_RECEP_F1_2"/>
    <property type="match status" value="1"/>
</dbReference>
<dbReference type="EMBL" id="CAXITT010000030">
    <property type="protein sequence ID" value="CAL1528315.1"/>
    <property type="molecule type" value="Genomic_DNA"/>
</dbReference>
<dbReference type="PANTHER" id="PTHR46641:SF18">
    <property type="entry name" value="G-PROTEIN COUPLED RECEPTORS FAMILY 1 PROFILE DOMAIN-CONTAINING PROTEIN"/>
    <property type="match status" value="1"/>
</dbReference>
<comment type="caution">
    <text evidence="7">The sequence shown here is derived from an EMBL/GenBank/DDBJ whole genome shotgun (WGS) entry which is preliminary data.</text>
</comment>
<dbReference type="InterPro" id="IPR017452">
    <property type="entry name" value="GPCR_Rhodpsn_7TM"/>
</dbReference>
<dbReference type="InterPro" id="IPR052954">
    <property type="entry name" value="GPCR-Ligand_Int"/>
</dbReference>
<feature type="transmembrane region" description="Helical" evidence="5">
    <location>
        <begin position="93"/>
        <end position="114"/>
    </location>
</feature>
<comment type="subcellular location">
    <subcellularLocation>
        <location evidence="1">Membrane</location>
    </subcellularLocation>
</comment>
<evidence type="ECO:0000256" key="4">
    <source>
        <dbReference type="ARBA" id="ARBA00023136"/>
    </source>
</evidence>
<keyword evidence="3 5" id="KW-1133">Transmembrane helix</keyword>
<evidence type="ECO:0000256" key="1">
    <source>
        <dbReference type="ARBA" id="ARBA00004370"/>
    </source>
</evidence>
<dbReference type="AlphaFoldDB" id="A0AAV2H3Z4"/>
<dbReference type="SUPFAM" id="SSF81321">
    <property type="entry name" value="Family A G protein-coupled receptor-like"/>
    <property type="match status" value="1"/>
</dbReference>
<accession>A0AAV2H3Z4</accession>
<evidence type="ECO:0000256" key="3">
    <source>
        <dbReference type="ARBA" id="ARBA00022989"/>
    </source>
</evidence>
<feature type="transmembrane region" description="Helical" evidence="5">
    <location>
        <begin position="230"/>
        <end position="249"/>
    </location>
</feature>
<feature type="non-terminal residue" evidence="7">
    <location>
        <position position="305"/>
    </location>
</feature>